<reference evidence="1 2" key="1">
    <citation type="submission" date="2018-02" db="EMBL/GenBank/DDBJ databases">
        <title>Comparative genomes isolates from brazilian mangrove.</title>
        <authorList>
            <person name="Araujo J.E."/>
            <person name="Taketani R.G."/>
            <person name="Silva M.C.P."/>
            <person name="Loureco M.V."/>
            <person name="Andreote F.D."/>
        </authorList>
    </citation>
    <scope>NUCLEOTIDE SEQUENCE [LARGE SCALE GENOMIC DNA]</scope>
    <source>
        <strain evidence="1 2">HEX-2 MGV</strain>
    </source>
</reference>
<protein>
    <submittedName>
        <fullName evidence="1">Uncharacterized protein</fullName>
    </submittedName>
</protein>
<comment type="caution">
    <text evidence="1">The sequence shown here is derived from an EMBL/GenBank/DDBJ whole genome shotgun (WGS) entry which is preliminary data.</text>
</comment>
<evidence type="ECO:0000313" key="1">
    <source>
        <dbReference type="EMBL" id="PQO36849.1"/>
    </source>
</evidence>
<accession>A0A2S8FXF5</accession>
<sequence length="212" mass="24216">MAFSIIKRVSYIHNAWKGVGTVSSAYSWLAVSGRSPDDTRRDLGLTSGETYEGFPDGNLSGILLPAGWYLVVSERCDYANTRRLRRLSKRCELVTCAVEENIMYASTSFWTNGKLAWEVTHDSQLQAGRHHLEASGKLPTMVDEIRQWYAGEQAAMDQSNQLVDCTMEVPIETARRITGFSFHDALPGEGKERFHHLDHDRATSKWWQFWRR</sequence>
<organism evidence="1 2">
    <name type="scientific">Blastopirellula marina</name>
    <dbReference type="NCBI Taxonomy" id="124"/>
    <lineage>
        <taxon>Bacteria</taxon>
        <taxon>Pseudomonadati</taxon>
        <taxon>Planctomycetota</taxon>
        <taxon>Planctomycetia</taxon>
        <taxon>Pirellulales</taxon>
        <taxon>Pirellulaceae</taxon>
        <taxon>Blastopirellula</taxon>
    </lineage>
</organism>
<dbReference type="Proteomes" id="UP000240009">
    <property type="component" value="Unassembled WGS sequence"/>
</dbReference>
<name>A0A2S8FXF5_9BACT</name>
<gene>
    <name evidence="1" type="ORF">C5Y96_06695</name>
</gene>
<evidence type="ECO:0000313" key="2">
    <source>
        <dbReference type="Proteomes" id="UP000240009"/>
    </source>
</evidence>
<dbReference type="AlphaFoldDB" id="A0A2S8FXF5"/>
<dbReference type="EMBL" id="PUIA01000017">
    <property type="protein sequence ID" value="PQO36849.1"/>
    <property type="molecule type" value="Genomic_DNA"/>
</dbReference>
<proteinExistence type="predicted"/>